<dbReference type="EMBL" id="JAKKDV010000001">
    <property type="protein sequence ID" value="MCF7559488.1"/>
    <property type="molecule type" value="Genomic_DNA"/>
</dbReference>
<accession>A0ABS9IG03</accession>
<dbReference type="Gene3D" id="2.60.120.200">
    <property type="match status" value="1"/>
</dbReference>
<gene>
    <name evidence="6" type="ORF">L3X39_02475</name>
</gene>
<organism evidence="6 7">
    <name type="scientific">Flaviramulus multivorans</name>
    <dbReference type="NCBI Taxonomy" id="1304750"/>
    <lineage>
        <taxon>Bacteria</taxon>
        <taxon>Pseudomonadati</taxon>
        <taxon>Bacteroidota</taxon>
        <taxon>Flavobacteriia</taxon>
        <taxon>Flavobacteriales</taxon>
        <taxon>Flavobacteriaceae</taxon>
        <taxon>Flaviramulus</taxon>
    </lineage>
</organism>
<keyword evidence="6" id="KW-0456">Lyase</keyword>
<evidence type="ECO:0000313" key="7">
    <source>
        <dbReference type="Proteomes" id="UP001200022"/>
    </source>
</evidence>
<dbReference type="SUPFAM" id="SSF49899">
    <property type="entry name" value="Concanavalin A-like lectins/glucanases"/>
    <property type="match status" value="1"/>
</dbReference>
<feature type="domain" description="Secretion system C-terminal sorting" evidence="5">
    <location>
        <begin position="475"/>
        <end position="549"/>
    </location>
</feature>
<dbReference type="Pfam" id="PF08787">
    <property type="entry name" value="Alginate_lyase2"/>
    <property type="match status" value="1"/>
</dbReference>
<proteinExistence type="predicted"/>
<dbReference type="Proteomes" id="UP001200022">
    <property type="component" value="Unassembled WGS sequence"/>
</dbReference>
<evidence type="ECO:0000259" key="4">
    <source>
        <dbReference type="Pfam" id="PF08787"/>
    </source>
</evidence>
<keyword evidence="1 3" id="KW-0732">Signal</keyword>
<feature type="chain" id="PRO_5047489169" evidence="3">
    <location>
        <begin position="40"/>
        <end position="553"/>
    </location>
</feature>
<evidence type="ECO:0000256" key="2">
    <source>
        <dbReference type="SAM" id="MobiDB-lite"/>
    </source>
</evidence>
<dbReference type="Pfam" id="PF18962">
    <property type="entry name" value="Por_Secre_tail"/>
    <property type="match status" value="1"/>
</dbReference>
<sequence>MKLKLPKLFRNIRDIFYLKTNFKSVLTLCFALFTAMAFSQTYNAPYEIPKFQDFIGECKLQGPTSSTEATQSELINGYSSSSFYVADVDKMAFNQSGSSNRTELRYLTNWTLSQGDRSMHARIDIVQQTCDQVTVMQIHDDANAGSGPNKPLLRIYKHNNKTPNNHIWAVYKTDNTGNNNAHVDLGADPGGYFNVDIRLVNGNMIIDFEGVEKVNVDVSYWTFPSYWKAGVYLQDNGEATAYFDQLYTGTPSGTNASPSVSITSPSNGASFNDGDNVTISADATDSDGSVSQVEFFVNGSSVGIDTSSPYSTNWTIGVGSYDITAVATDNESASSSSSAITITGNSVGPSTELYVSNIETGTQNAGKGKKHGVATVTVLDDAGAPVNGATVSGTFNGTFNESVSGSTSSDGTVVLITSATAKGGVNVDLCVDDVTHSTLVYNSALNIITCTGSSMKIGQSTKDKNSKTDNIAFVIYPNPTVEMVTVKLGLDEKSQFYARVISLDGKVLQILQPQILGSGNHQIDMDISHLRNGIYFLESVLNGEKRVSRIVKK</sequence>
<dbReference type="NCBIfam" id="TIGR04183">
    <property type="entry name" value="Por_Secre_tail"/>
    <property type="match status" value="1"/>
</dbReference>
<dbReference type="InterPro" id="IPR014895">
    <property type="entry name" value="Alginate_lyase_2"/>
</dbReference>
<evidence type="ECO:0000259" key="5">
    <source>
        <dbReference type="Pfam" id="PF18962"/>
    </source>
</evidence>
<feature type="region of interest" description="Disordered" evidence="2">
    <location>
        <begin position="254"/>
        <end position="275"/>
    </location>
</feature>
<feature type="signal peptide" evidence="3">
    <location>
        <begin position="1"/>
        <end position="39"/>
    </location>
</feature>
<name>A0ABS9IG03_9FLAO</name>
<evidence type="ECO:0000256" key="1">
    <source>
        <dbReference type="ARBA" id="ARBA00022729"/>
    </source>
</evidence>
<dbReference type="InterPro" id="IPR013783">
    <property type="entry name" value="Ig-like_fold"/>
</dbReference>
<reference evidence="6 7" key="1">
    <citation type="submission" date="2022-01" db="EMBL/GenBank/DDBJ databases">
        <title>Draft genome sequence of Sabulilitoribacter multivorans KCTC 32326.</title>
        <authorList>
            <person name="Oh J.-S."/>
        </authorList>
    </citation>
    <scope>NUCLEOTIDE SEQUENCE [LARGE SCALE GENOMIC DNA]</scope>
    <source>
        <strain evidence="6 7">M-M16</strain>
    </source>
</reference>
<evidence type="ECO:0000256" key="3">
    <source>
        <dbReference type="SAM" id="SignalP"/>
    </source>
</evidence>
<evidence type="ECO:0000313" key="6">
    <source>
        <dbReference type="EMBL" id="MCF7559488.1"/>
    </source>
</evidence>
<dbReference type="InterPro" id="IPR026444">
    <property type="entry name" value="Secre_tail"/>
</dbReference>
<keyword evidence="7" id="KW-1185">Reference proteome</keyword>
<feature type="domain" description="Alginate lyase 2" evidence="4">
    <location>
        <begin position="59"/>
        <end position="240"/>
    </location>
</feature>
<dbReference type="Gene3D" id="2.60.40.10">
    <property type="entry name" value="Immunoglobulins"/>
    <property type="match status" value="1"/>
</dbReference>
<protein>
    <submittedName>
        <fullName evidence="6">Polysaccharide lyase family 7 protein</fullName>
    </submittedName>
</protein>
<dbReference type="RefSeq" id="WP_237229967.1">
    <property type="nucleotide sequence ID" value="NZ_JAKKDV010000001.1"/>
</dbReference>
<dbReference type="Pfam" id="PF17957">
    <property type="entry name" value="Big_7"/>
    <property type="match status" value="1"/>
</dbReference>
<comment type="caution">
    <text evidence="6">The sequence shown here is derived from an EMBL/GenBank/DDBJ whole genome shotgun (WGS) entry which is preliminary data.</text>
</comment>
<dbReference type="GO" id="GO:0016829">
    <property type="term" value="F:lyase activity"/>
    <property type="evidence" value="ECO:0007669"/>
    <property type="project" value="UniProtKB-KW"/>
</dbReference>
<dbReference type="InterPro" id="IPR013320">
    <property type="entry name" value="ConA-like_dom_sf"/>
</dbReference>